<keyword evidence="2" id="KW-0489">Methyltransferase</keyword>
<dbReference type="EMBL" id="JAJAGQ010000001">
    <property type="protein sequence ID" value="KAJ8574231.1"/>
    <property type="molecule type" value="Genomic_DNA"/>
</dbReference>
<dbReference type="PANTHER" id="PTHR31009">
    <property type="entry name" value="S-ADENOSYL-L-METHIONINE:CARBOXYL METHYLTRANSFERASE FAMILY PROTEIN"/>
    <property type="match status" value="1"/>
</dbReference>
<reference evidence="7" key="1">
    <citation type="journal article" date="2023" name="Proc. Natl. Acad. Sci. U.S.A.">
        <title>Genomic and structural basis for evolution of tropane alkaloid biosynthesis.</title>
        <authorList>
            <person name="Wanga Y.-J."/>
            <person name="Taina T."/>
            <person name="Yua J.-Y."/>
            <person name="Lia J."/>
            <person name="Xua B."/>
            <person name="Chenc J."/>
            <person name="D'Auriad J.C."/>
            <person name="Huanga J.-P."/>
            <person name="Huanga S.-X."/>
        </authorList>
    </citation>
    <scope>NUCLEOTIDE SEQUENCE [LARGE SCALE GENOMIC DNA]</scope>
    <source>
        <strain evidence="7">cv. KIB-2019</strain>
    </source>
</reference>
<evidence type="ECO:0000256" key="4">
    <source>
        <dbReference type="ARBA" id="ARBA00022723"/>
    </source>
</evidence>
<keyword evidence="5" id="KW-0460">Magnesium</keyword>
<comment type="similarity">
    <text evidence="1">Belongs to the methyltransferase superfamily. Type-7 methyltransferase family.</text>
</comment>
<evidence type="ECO:0000313" key="6">
    <source>
        <dbReference type="EMBL" id="KAJ8574231.1"/>
    </source>
</evidence>
<name>A0A9Q1N6A3_9SOLA</name>
<gene>
    <name evidence="6" type="ORF">K7X08_026036</name>
</gene>
<dbReference type="InterPro" id="IPR042086">
    <property type="entry name" value="MeTrfase_capping"/>
</dbReference>
<dbReference type="GO" id="GO:0008168">
    <property type="term" value="F:methyltransferase activity"/>
    <property type="evidence" value="ECO:0007669"/>
    <property type="project" value="UniProtKB-KW"/>
</dbReference>
<dbReference type="Proteomes" id="UP001152561">
    <property type="component" value="Unassembled WGS sequence"/>
</dbReference>
<evidence type="ECO:0008006" key="8">
    <source>
        <dbReference type="Google" id="ProtNLM"/>
    </source>
</evidence>
<evidence type="ECO:0000256" key="5">
    <source>
        <dbReference type="ARBA" id="ARBA00022842"/>
    </source>
</evidence>
<organism evidence="6 7">
    <name type="scientific">Anisodus acutangulus</name>
    <dbReference type="NCBI Taxonomy" id="402998"/>
    <lineage>
        <taxon>Eukaryota</taxon>
        <taxon>Viridiplantae</taxon>
        <taxon>Streptophyta</taxon>
        <taxon>Embryophyta</taxon>
        <taxon>Tracheophyta</taxon>
        <taxon>Spermatophyta</taxon>
        <taxon>Magnoliopsida</taxon>
        <taxon>eudicotyledons</taxon>
        <taxon>Gunneridae</taxon>
        <taxon>Pentapetalae</taxon>
        <taxon>asterids</taxon>
        <taxon>lamiids</taxon>
        <taxon>Solanales</taxon>
        <taxon>Solanaceae</taxon>
        <taxon>Solanoideae</taxon>
        <taxon>Hyoscyameae</taxon>
        <taxon>Anisodus</taxon>
    </lineage>
</organism>
<dbReference type="Gene3D" id="3.40.50.150">
    <property type="entry name" value="Vaccinia Virus protein VP39"/>
    <property type="match status" value="1"/>
</dbReference>
<comment type="caution">
    <text evidence="6">The sequence shown here is derived from an EMBL/GenBank/DDBJ whole genome shotgun (WGS) entry which is preliminary data.</text>
</comment>
<dbReference type="GO" id="GO:0032259">
    <property type="term" value="P:methylation"/>
    <property type="evidence" value="ECO:0007669"/>
    <property type="project" value="UniProtKB-KW"/>
</dbReference>
<dbReference type="InterPro" id="IPR005299">
    <property type="entry name" value="MeTrfase_7"/>
</dbReference>
<evidence type="ECO:0000313" key="7">
    <source>
        <dbReference type="Proteomes" id="UP001152561"/>
    </source>
</evidence>
<dbReference type="Pfam" id="PF03492">
    <property type="entry name" value="Methyltransf_7"/>
    <property type="match status" value="1"/>
</dbReference>
<accession>A0A9Q1N6A3</accession>
<dbReference type="GO" id="GO:0046872">
    <property type="term" value="F:metal ion binding"/>
    <property type="evidence" value="ECO:0007669"/>
    <property type="project" value="UniProtKB-KW"/>
</dbReference>
<keyword evidence="3" id="KW-0808">Transferase</keyword>
<dbReference type="OrthoDB" id="1254434at2759"/>
<proteinExistence type="inferred from homology"/>
<dbReference type="Gene3D" id="1.10.1200.270">
    <property type="entry name" value="Methyltransferase, alpha-helical capping domain"/>
    <property type="match status" value="1"/>
</dbReference>
<protein>
    <recommendedName>
        <fullName evidence="8">S-adenosylmethionine-dependent methyltransferase At5g38100</fullName>
    </recommendedName>
</protein>
<sequence>MPESLPMNDGNGVYSYRKNSQLQKEGSDVMMGLIKEAILEKMDIKILLASTSNASFHIVDFGCSIGPNTFLAMQNIIEAVTHKYQTQSKNIQISPEFQVFFNDHVTNDFNTLFKSLPPERRYFASAVPGSFYGHLFPSRSIHFAYSSYSLQWLSKTPEELVDEKSRSWNKGKIHYIDASKEVTSAYVAQFENDMEVFLNARAKEIVEGGMIVMILPGKHSELDHSQVAAGFNILKFFESSLTDMINEGILEETLVDSFNVPLYVASPKDMTKVVKRNDYFSIERMEITESQSKIVDEADAKSLIIHLRATLEGIFTKYFGVKISDEMFARTMDKCEEISAWMKVEYKKASQLFVVLKQISTKKDLVIFESGLLDFLEYLFSGGS</sequence>
<dbReference type="SUPFAM" id="SSF53335">
    <property type="entry name" value="S-adenosyl-L-methionine-dependent methyltransferases"/>
    <property type="match status" value="1"/>
</dbReference>
<keyword evidence="7" id="KW-1185">Reference proteome</keyword>
<keyword evidence="4" id="KW-0479">Metal-binding</keyword>
<dbReference type="AlphaFoldDB" id="A0A9Q1N6A3"/>
<evidence type="ECO:0000256" key="3">
    <source>
        <dbReference type="ARBA" id="ARBA00022679"/>
    </source>
</evidence>
<evidence type="ECO:0000256" key="2">
    <source>
        <dbReference type="ARBA" id="ARBA00022603"/>
    </source>
</evidence>
<dbReference type="InterPro" id="IPR029063">
    <property type="entry name" value="SAM-dependent_MTases_sf"/>
</dbReference>
<evidence type="ECO:0000256" key="1">
    <source>
        <dbReference type="ARBA" id="ARBA00007967"/>
    </source>
</evidence>